<dbReference type="KEGG" id="des:DSOUD_1096"/>
<feature type="domain" description="TonB-dependent receptor plug" evidence="11">
    <location>
        <begin position="44"/>
        <end position="140"/>
    </location>
</feature>
<keyword evidence="3 8" id="KW-1134">Transmembrane beta strand</keyword>
<proteinExistence type="inferred from homology"/>
<dbReference type="SUPFAM" id="SSF56935">
    <property type="entry name" value="Porins"/>
    <property type="match status" value="1"/>
</dbReference>
<evidence type="ECO:0000256" key="8">
    <source>
        <dbReference type="PROSITE-ProRule" id="PRU01360"/>
    </source>
</evidence>
<protein>
    <submittedName>
        <fullName evidence="12">Outer membrane Fe transport receptor protein</fullName>
    </submittedName>
</protein>
<evidence type="ECO:0000259" key="10">
    <source>
        <dbReference type="Pfam" id="PF00593"/>
    </source>
</evidence>
<evidence type="ECO:0000256" key="9">
    <source>
        <dbReference type="RuleBase" id="RU003357"/>
    </source>
</evidence>
<dbReference type="GO" id="GO:0015344">
    <property type="term" value="F:siderophore uptake transmembrane transporter activity"/>
    <property type="evidence" value="ECO:0007669"/>
    <property type="project" value="TreeGrafter"/>
</dbReference>
<evidence type="ECO:0000256" key="2">
    <source>
        <dbReference type="ARBA" id="ARBA00022448"/>
    </source>
</evidence>
<comment type="similarity">
    <text evidence="8 9">Belongs to the TonB-dependent receptor family.</text>
</comment>
<evidence type="ECO:0000256" key="5">
    <source>
        <dbReference type="ARBA" id="ARBA00023077"/>
    </source>
</evidence>
<dbReference type="Pfam" id="PF07715">
    <property type="entry name" value="Plug"/>
    <property type="match status" value="1"/>
</dbReference>
<keyword evidence="7 8" id="KW-0998">Cell outer membrane</keyword>
<evidence type="ECO:0000256" key="4">
    <source>
        <dbReference type="ARBA" id="ARBA00022692"/>
    </source>
</evidence>
<evidence type="ECO:0000256" key="1">
    <source>
        <dbReference type="ARBA" id="ARBA00004571"/>
    </source>
</evidence>
<keyword evidence="12" id="KW-0675">Receptor</keyword>
<evidence type="ECO:0000313" key="12">
    <source>
        <dbReference type="EMBL" id="ALC15879.1"/>
    </source>
</evidence>
<dbReference type="CDD" id="cd01347">
    <property type="entry name" value="ligand_gated_channel"/>
    <property type="match status" value="1"/>
</dbReference>
<dbReference type="InterPro" id="IPR012910">
    <property type="entry name" value="Plug_dom"/>
</dbReference>
<dbReference type="Gene3D" id="2.170.130.10">
    <property type="entry name" value="TonB-dependent receptor, plug domain"/>
    <property type="match status" value="1"/>
</dbReference>
<dbReference type="InterPro" id="IPR036942">
    <property type="entry name" value="Beta-barrel_TonB_sf"/>
</dbReference>
<dbReference type="InterPro" id="IPR037066">
    <property type="entry name" value="Plug_dom_sf"/>
</dbReference>
<evidence type="ECO:0000313" key="13">
    <source>
        <dbReference type="Proteomes" id="UP000057158"/>
    </source>
</evidence>
<feature type="domain" description="TonB-dependent receptor-like beta-barrel" evidence="10">
    <location>
        <begin position="222"/>
        <end position="655"/>
    </location>
</feature>
<name>A0A0M3QFA5_9BACT</name>
<comment type="subcellular location">
    <subcellularLocation>
        <location evidence="1 8">Cell outer membrane</location>
        <topology evidence="1 8">Multi-pass membrane protein</topology>
    </subcellularLocation>
</comment>
<dbReference type="Pfam" id="PF00593">
    <property type="entry name" value="TonB_dep_Rec_b-barrel"/>
    <property type="match status" value="1"/>
</dbReference>
<dbReference type="PROSITE" id="PS52016">
    <property type="entry name" value="TONB_DEPENDENT_REC_3"/>
    <property type="match status" value="1"/>
</dbReference>
<dbReference type="Gene3D" id="2.40.170.20">
    <property type="entry name" value="TonB-dependent receptor, beta-barrel domain"/>
    <property type="match status" value="1"/>
</dbReference>
<accession>A0A0M3QFA5</accession>
<dbReference type="PANTHER" id="PTHR30069">
    <property type="entry name" value="TONB-DEPENDENT OUTER MEMBRANE RECEPTOR"/>
    <property type="match status" value="1"/>
</dbReference>
<dbReference type="PANTHER" id="PTHR30069:SF49">
    <property type="entry name" value="OUTER MEMBRANE PROTEIN C"/>
    <property type="match status" value="1"/>
</dbReference>
<evidence type="ECO:0000259" key="11">
    <source>
        <dbReference type="Pfam" id="PF07715"/>
    </source>
</evidence>
<organism evidence="12 13">
    <name type="scientific">Desulfuromonas soudanensis</name>
    <dbReference type="NCBI Taxonomy" id="1603606"/>
    <lineage>
        <taxon>Bacteria</taxon>
        <taxon>Pseudomonadati</taxon>
        <taxon>Thermodesulfobacteriota</taxon>
        <taxon>Desulfuromonadia</taxon>
        <taxon>Desulfuromonadales</taxon>
        <taxon>Desulfuromonadaceae</taxon>
        <taxon>Desulfuromonas</taxon>
    </lineage>
</organism>
<gene>
    <name evidence="12" type="ORF">DSOUD_1096</name>
</gene>
<dbReference type="GO" id="GO:0009279">
    <property type="term" value="C:cell outer membrane"/>
    <property type="evidence" value="ECO:0007669"/>
    <property type="project" value="UniProtKB-SubCell"/>
</dbReference>
<dbReference type="GO" id="GO:0044718">
    <property type="term" value="P:siderophore transmembrane transport"/>
    <property type="evidence" value="ECO:0007669"/>
    <property type="project" value="TreeGrafter"/>
</dbReference>
<dbReference type="PATRIC" id="fig|1603606.3.peg.1202"/>
<reference evidence="12 13" key="1">
    <citation type="submission" date="2015-07" db="EMBL/GenBank/DDBJ databases">
        <title>Isolation and Genomic Characterization of a Novel Halophilic Metal-Reducing Deltaproteobacterium from the Deep Subsurface.</title>
        <authorList>
            <person name="Badalamenti J.P."/>
            <person name="Summers Z.M."/>
            <person name="Gralnick J.A."/>
            <person name="Bond D.R."/>
        </authorList>
    </citation>
    <scope>NUCLEOTIDE SEQUENCE [LARGE SCALE GENOMIC DNA]</scope>
    <source>
        <strain evidence="12 13">WTL</strain>
    </source>
</reference>
<evidence type="ECO:0000256" key="7">
    <source>
        <dbReference type="ARBA" id="ARBA00023237"/>
    </source>
</evidence>
<dbReference type="RefSeq" id="WP_053550039.1">
    <property type="nucleotide sequence ID" value="NZ_CP010802.1"/>
</dbReference>
<keyword evidence="13" id="KW-1185">Reference proteome</keyword>
<keyword evidence="5 9" id="KW-0798">TonB box</keyword>
<dbReference type="STRING" id="1603606.DSOUD_1096"/>
<dbReference type="Proteomes" id="UP000057158">
    <property type="component" value="Chromosome"/>
</dbReference>
<keyword evidence="4 8" id="KW-0812">Transmembrane</keyword>
<dbReference type="OrthoDB" id="9800913at2"/>
<dbReference type="InterPro" id="IPR000531">
    <property type="entry name" value="Beta-barrel_TonB"/>
</dbReference>
<keyword evidence="6 8" id="KW-0472">Membrane</keyword>
<dbReference type="AlphaFoldDB" id="A0A0M3QFA5"/>
<evidence type="ECO:0000256" key="3">
    <source>
        <dbReference type="ARBA" id="ARBA00022452"/>
    </source>
</evidence>
<dbReference type="EMBL" id="CP010802">
    <property type="protein sequence ID" value="ALC15879.1"/>
    <property type="molecule type" value="Genomic_DNA"/>
</dbReference>
<sequence length="692" mass="76122">MQIRLIPLALTGVLFLFAAVSAGAESIILEEISVRGEVQQANEETLTIREVRESPARDIGEALQNIPGLNIVRKGAIANDIVLRGFQRDNLNVFLDGVRLQGGCPSRMDPPSFHFDFAEVESVEVIKGPYDLQNAGSLAGMVNAVSKTPQKGPGATANLSYGSFNYLDASATASYGGERFDGLLGYAHKSSDVPESGDGRRLTEIYPVASPNRYRLEAIDSKAYENDTFWTKGGYTVGDSRTELSYAYQNADHVLYPYLLMDADYDRTHRFNLTSTLKDLAPVLSALRFQGWYNQVEHLMDDTLRASSLPSAMVTRPYMMKTDAESSTFGVKLGADLPLGPGVLTSGIDFYRRNWDAVNESAMFQAYQPQPMIPDVDIDNFGAFAEYTLPLAGSLTLKGGARIDYTRTEANSLTEARLAGLYQPYYPGIPLDTETDSTEPSANLQLTWQATEALEIFTGIASASRTPDQQELFIGLQRMAGKNWLGNPDLDPTRNNQVDLGAKWSGPRVFASASVFYSDLSDYIYVADAADPDGAGPLIQARTYRNIDATLYGAEFGSQVALPLDLFLKGTLAYVHGENDDSDQPLAEIPPLSGSVALRYDNGFWFTEATERFADRQDRIDPSLQEVETAGWGVTDLKAGANWKKWALVGGVNNLFDTFYLTHLSYQRDPFASGVKVPETGRFAFLNLSYRY</sequence>
<evidence type="ECO:0000256" key="6">
    <source>
        <dbReference type="ARBA" id="ARBA00023136"/>
    </source>
</evidence>
<keyword evidence="2 8" id="KW-0813">Transport</keyword>
<dbReference type="InterPro" id="IPR039426">
    <property type="entry name" value="TonB-dep_rcpt-like"/>
</dbReference>